<evidence type="ECO:0000313" key="2">
    <source>
        <dbReference type="EMBL" id="KAF2689181.1"/>
    </source>
</evidence>
<feature type="transmembrane region" description="Helical" evidence="1">
    <location>
        <begin position="7"/>
        <end position="27"/>
    </location>
</feature>
<dbReference type="AlphaFoldDB" id="A0A6G1JG18"/>
<keyword evidence="1" id="KW-1133">Transmembrane helix</keyword>
<evidence type="ECO:0000313" key="3">
    <source>
        <dbReference type="Proteomes" id="UP000799291"/>
    </source>
</evidence>
<sequence length="137" mass="15430">MSTSPLYDLMLASMTGLAFTYVALAVILFMQVFLFVVVALIMEVIVELIFVCPLVIPSVFPHRHISETTPLISRRGRPVHEHRECAPTVEEYLAINVVEVNLATLGDGARIRSLPTRLVQLPERRITNRNPELEMGF</sequence>
<keyword evidence="1" id="KW-0472">Membrane</keyword>
<reference evidence="2" key="1">
    <citation type="journal article" date="2020" name="Stud. Mycol.">
        <title>101 Dothideomycetes genomes: a test case for predicting lifestyles and emergence of pathogens.</title>
        <authorList>
            <person name="Haridas S."/>
            <person name="Albert R."/>
            <person name="Binder M."/>
            <person name="Bloem J."/>
            <person name="Labutti K."/>
            <person name="Salamov A."/>
            <person name="Andreopoulos B."/>
            <person name="Baker S."/>
            <person name="Barry K."/>
            <person name="Bills G."/>
            <person name="Bluhm B."/>
            <person name="Cannon C."/>
            <person name="Castanera R."/>
            <person name="Culley D."/>
            <person name="Daum C."/>
            <person name="Ezra D."/>
            <person name="Gonzalez J."/>
            <person name="Henrissat B."/>
            <person name="Kuo A."/>
            <person name="Liang C."/>
            <person name="Lipzen A."/>
            <person name="Lutzoni F."/>
            <person name="Magnuson J."/>
            <person name="Mondo S."/>
            <person name="Nolan M."/>
            <person name="Ohm R."/>
            <person name="Pangilinan J."/>
            <person name="Park H.-J."/>
            <person name="Ramirez L."/>
            <person name="Alfaro M."/>
            <person name="Sun H."/>
            <person name="Tritt A."/>
            <person name="Yoshinaga Y."/>
            <person name="Zwiers L.-H."/>
            <person name="Turgeon B."/>
            <person name="Goodwin S."/>
            <person name="Spatafora J."/>
            <person name="Crous P."/>
            <person name="Grigoriev I."/>
        </authorList>
    </citation>
    <scope>NUCLEOTIDE SEQUENCE</scope>
    <source>
        <strain evidence="2">CBS 122367</strain>
    </source>
</reference>
<evidence type="ECO:0000256" key="1">
    <source>
        <dbReference type="SAM" id="Phobius"/>
    </source>
</evidence>
<protein>
    <submittedName>
        <fullName evidence="2">Uncharacterized protein</fullName>
    </submittedName>
</protein>
<dbReference type="Proteomes" id="UP000799291">
    <property type="component" value="Unassembled WGS sequence"/>
</dbReference>
<dbReference type="EMBL" id="MU005572">
    <property type="protein sequence ID" value="KAF2689181.1"/>
    <property type="molecule type" value="Genomic_DNA"/>
</dbReference>
<proteinExistence type="predicted"/>
<gene>
    <name evidence="2" type="ORF">K458DRAFT_383839</name>
</gene>
<keyword evidence="3" id="KW-1185">Reference proteome</keyword>
<keyword evidence="1" id="KW-0812">Transmembrane</keyword>
<name>A0A6G1JG18_9PLEO</name>
<organism evidence="2 3">
    <name type="scientific">Lentithecium fluviatile CBS 122367</name>
    <dbReference type="NCBI Taxonomy" id="1168545"/>
    <lineage>
        <taxon>Eukaryota</taxon>
        <taxon>Fungi</taxon>
        <taxon>Dikarya</taxon>
        <taxon>Ascomycota</taxon>
        <taxon>Pezizomycotina</taxon>
        <taxon>Dothideomycetes</taxon>
        <taxon>Pleosporomycetidae</taxon>
        <taxon>Pleosporales</taxon>
        <taxon>Massarineae</taxon>
        <taxon>Lentitheciaceae</taxon>
        <taxon>Lentithecium</taxon>
    </lineage>
</organism>
<feature type="transmembrane region" description="Helical" evidence="1">
    <location>
        <begin position="33"/>
        <end position="56"/>
    </location>
</feature>
<accession>A0A6G1JG18</accession>